<dbReference type="RefSeq" id="WP_046843879.1">
    <property type="nucleotide sequence ID" value="NZ_CP011389.1"/>
</dbReference>
<dbReference type="Pfam" id="PF05163">
    <property type="entry name" value="DinB"/>
    <property type="match status" value="1"/>
</dbReference>
<dbReference type="Proteomes" id="UP000034024">
    <property type="component" value="Chromosome"/>
</dbReference>
<accession>A0A0F7JLZ7</accession>
<dbReference type="PANTHER" id="PTHR37302">
    <property type="entry name" value="SLR1116 PROTEIN"/>
    <property type="match status" value="1"/>
</dbReference>
<reference evidence="4 5" key="1">
    <citation type="submission" date="2015-01" db="EMBL/GenBank/DDBJ databases">
        <title>Deinococcus soli/N5/whole genome sequencing.</title>
        <authorList>
            <person name="Kim M.K."/>
            <person name="Srinivasan S."/>
            <person name="Lee J.-J."/>
        </authorList>
    </citation>
    <scope>NUCLEOTIDE SEQUENCE [LARGE SCALE GENOMIC DNA]</scope>
    <source>
        <strain evidence="4 5">N5</strain>
    </source>
</reference>
<evidence type="ECO:0000313" key="5">
    <source>
        <dbReference type="Proteomes" id="UP000034024"/>
    </source>
</evidence>
<evidence type="ECO:0000256" key="3">
    <source>
        <dbReference type="PIRSR" id="PIRSR607837-1"/>
    </source>
</evidence>
<comment type="similarity">
    <text evidence="1">Belongs to the DinB family.</text>
</comment>
<dbReference type="EMBL" id="CP011389">
    <property type="protein sequence ID" value="AKH17311.1"/>
    <property type="molecule type" value="Genomic_DNA"/>
</dbReference>
<evidence type="ECO:0000256" key="2">
    <source>
        <dbReference type="ARBA" id="ARBA00022723"/>
    </source>
</evidence>
<feature type="binding site" evidence="3">
    <location>
        <position position="145"/>
    </location>
    <ligand>
        <name>a divalent metal cation</name>
        <dbReference type="ChEBI" id="CHEBI:60240"/>
    </ligand>
</feature>
<dbReference type="Gene3D" id="1.20.120.450">
    <property type="entry name" value="dinb family like domain"/>
    <property type="match status" value="1"/>
</dbReference>
<feature type="binding site" evidence="3">
    <location>
        <position position="48"/>
    </location>
    <ligand>
        <name>a divalent metal cation</name>
        <dbReference type="ChEBI" id="CHEBI:60240"/>
    </ligand>
</feature>
<keyword evidence="2 3" id="KW-0479">Metal-binding</keyword>
<protein>
    <recommendedName>
        <fullName evidence="6">Damage-inducible protein DinB</fullName>
    </recommendedName>
</protein>
<evidence type="ECO:0008006" key="6">
    <source>
        <dbReference type="Google" id="ProtNLM"/>
    </source>
</evidence>
<dbReference type="InterPro" id="IPR034660">
    <property type="entry name" value="DinB/YfiT-like"/>
</dbReference>
<dbReference type="InterPro" id="IPR007837">
    <property type="entry name" value="DinB"/>
</dbReference>
<gene>
    <name evidence="4" type="ORF">SY84_09990</name>
</gene>
<name>A0A0F7JLZ7_9DEIO</name>
<evidence type="ECO:0000313" key="4">
    <source>
        <dbReference type="EMBL" id="AKH17311.1"/>
    </source>
</evidence>
<proteinExistence type="inferred from homology"/>
<dbReference type="OrthoDB" id="67481at2"/>
<organism evidence="4 5">
    <name type="scientific">Deinococcus soli</name>
    <name type="common">ex Cha et al. 2016</name>
    <dbReference type="NCBI Taxonomy" id="1309411"/>
    <lineage>
        <taxon>Bacteria</taxon>
        <taxon>Thermotogati</taxon>
        <taxon>Deinococcota</taxon>
        <taxon>Deinococci</taxon>
        <taxon>Deinococcales</taxon>
        <taxon>Deinococcaceae</taxon>
        <taxon>Deinococcus</taxon>
    </lineage>
</organism>
<dbReference type="SUPFAM" id="SSF109854">
    <property type="entry name" value="DinB/YfiT-like putative metalloenzymes"/>
    <property type="match status" value="1"/>
</dbReference>
<dbReference type="KEGG" id="dch:SY84_09990"/>
<sequence>MNPATLYSHLTRARRDLLGTLRATPDDVLRAPLLRGERFHSILDLLVHAAEVEDGWIHGDFQGLPMVQDHFPDIQAGASGPGTALGLDAIAAYWQAVEADTRAYLHALTAADLERTVTLDDWPEGHRQFTLSGLIWHVLLHEVRHTAQIAALLRTQGVRSPQLDLLFYLPALETGPSAAPVVNPPPEDP</sequence>
<keyword evidence="5" id="KW-1185">Reference proteome</keyword>
<evidence type="ECO:0000256" key="1">
    <source>
        <dbReference type="ARBA" id="ARBA00008635"/>
    </source>
</evidence>
<feature type="binding site" evidence="3">
    <location>
        <position position="141"/>
    </location>
    <ligand>
        <name>a divalent metal cation</name>
        <dbReference type="ChEBI" id="CHEBI:60240"/>
    </ligand>
</feature>
<dbReference type="AlphaFoldDB" id="A0A0F7JLZ7"/>
<dbReference type="GO" id="GO:0046872">
    <property type="term" value="F:metal ion binding"/>
    <property type="evidence" value="ECO:0007669"/>
    <property type="project" value="UniProtKB-KW"/>
</dbReference>
<dbReference type="PANTHER" id="PTHR37302:SF3">
    <property type="entry name" value="DAMAGE-INDUCIBLE PROTEIN DINB"/>
    <property type="match status" value="1"/>
</dbReference>
<dbReference type="PATRIC" id="fig|1309411.5.peg.2028"/>